<dbReference type="AlphaFoldDB" id="A0A1I2BHC1"/>
<keyword evidence="4 7" id="KW-0812">Transmembrane</keyword>
<keyword evidence="5 7" id="KW-1133">Transmembrane helix</keyword>
<evidence type="ECO:0000256" key="1">
    <source>
        <dbReference type="ARBA" id="ARBA00004651"/>
    </source>
</evidence>
<evidence type="ECO:0000259" key="8">
    <source>
        <dbReference type="PROSITE" id="PS50928"/>
    </source>
</evidence>
<dbReference type="OrthoDB" id="9810086at2"/>
<accession>A0A1I2BHC1</accession>
<evidence type="ECO:0000313" key="10">
    <source>
        <dbReference type="Proteomes" id="UP000198855"/>
    </source>
</evidence>
<dbReference type="Proteomes" id="UP000198855">
    <property type="component" value="Unassembled WGS sequence"/>
</dbReference>
<dbReference type="STRING" id="1045775.SAMN05216378_3526"/>
<proteinExistence type="inferred from homology"/>
<dbReference type="PANTHER" id="PTHR43744">
    <property type="entry name" value="ABC TRANSPORTER PERMEASE PROTEIN MG189-RELATED-RELATED"/>
    <property type="match status" value="1"/>
</dbReference>
<dbReference type="GO" id="GO:0005886">
    <property type="term" value="C:plasma membrane"/>
    <property type="evidence" value="ECO:0007669"/>
    <property type="project" value="UniProtKB-SubCell"/>
</dbReference>
<dbReference type="Gene3D" id="1.10.3720.10">
    <property type="entry name" value="MetI-like"/>
    <property type="match status" value="1"/>
</dbReference>
<comment type="similarity">
    <text evidence="7">Belongs to the binding-protein-dependent transport system permease family.</text>
</comment>
<dbReference type="Pfam" id="PF00528">
    <property type="entry name" value="BPD_transp_1"/>
    <property type="match status" value="1"/>
</dbReference>
<dbReference type="PANTHER" id="PTHR43744:SF9">
    <property type="entry name" value="POLYGALACTURONAN_RHAMNOGALACTURONAN TRANSPORT SYSTEM PERMEASE PROTEIN YTCP"/>
    <property type="match status" value="1"/>
</dbReference>
<feature type="domain" description="ABC transmembrane type-1" evidence="8">
    <location>
        <begin position="73"/>
        <end position="272"/>
    </location>
</feature>
<gene>
    <name evidence="9" type="ORF">SAMN05216378_3526</name>
</gene>
<dbReference type="PROSITE" id="PS50928">
    <property type="entry name" value="ABC_TM1"/>
    <property type="match status" value="1"/>
</dbReference>
<dbReference type="RefSeq" id="WP_091187435.1">
    <property type="nucleotide sequence ID" value="NZ_FOMT01000003.1"/>
</dbReference>
<name>A0A1I2BHC1_9BACL</name>
<feature type="transmembrane region" description="Helical" evidence="7">
    <location>
        <begin position="77"/>
        <end position="96"/>
    </location>
</feature>
<evidence type="ECO:0000256" key="7">
    <source>
        <dbReference type="RuleBase" id="RU363032"/>
    </source>
</evidence>
<dbReference type="EMBL" id="FOMT01000003">
    <property type="protein sequence ID" value="SFE55574.1"/>
    <property type="molecule type" value="Genomic_DNA"/>
</dbReference>
<comment type="subcellular location">
    <subcellularLocation>
        <location evidence="1 7">Cell membrane</location>
        <topology evidence="1 7">Multi-pass membrane protein</topology>
    </subcellularLocation>
</comment>
<feature type="transmembrane region" description="Helical" evidence="7">
    <location>
        <begin position="182"/>
        <end position="207"/>
    </location>
</feature>
<evidence type="ECO:0000256" key="3">
    <source>
        <dbReference type="ARBA" id="ARBA00022475"/>
    </source>
</evidence>
<evidence type="ECO:0000256" key="6">
    <source>
        <dbReference type="ARBA" id="ARBA00023136"/>
    </source>
</evidence>
<sequence length="290" mass="32269">MKVSASSRIFQGFNALIMTLVIFFTLYPFIYLIAQSFSSEAAVYAGKVSFYPVDFTALTYKVILSKPDFFRYYGNTLLYAAVGTLISVTATAVMAYPLSKEKLRLNKFFIPFVLFTMYFGGGLIPNYILVAKTLDMRDTIWALVIPGAISAFNVILMKTFFSSLPNELEESAKVDGLDVYGIFLRITLPLSKPIIATMVLFVVVGIWNSWFDASLYIQSKEKWPVALYLRQVIETAISPTEIGASSEQTTQIAATVKSAAMVLTSLPIICIYPFVQKYFVQGMMIGSVKG</sequence>
<keyword evidence="3" id="KW-1003">Cell membrane</keyword>
<keyword evidence="6 7" id="KW-0472">Membrane</keyword>
<evidence type="ECO:0000256" key="4">
    <source>
        <dbReference type="ARBA" id="ARBA00022692"/>
    </source>
</evidence>
<dbReference type="InterPro" id="IPR000515">
    <property type="entry name" value="MetI-like"/>
</dbReference>
<feature type="transmembrane region" description="Helical" evidence="7">
    <location>
        <begin position="108"/>
        <end position="128"/>
    </location>
</feature>
<dbReference type="GO" id="GO:0055085">
    <property type="term" value="P:transmembrane transport"/>
    <property type="evidence" value="ECO:0007669"/>
    <property type="project" value="InterPro"/>
</dbReference>
<dbReference type="SUPFAM" id="SSF161098">
    <property type="entry name" value="MetI-like"/>
    <property type="match status" value="1"/>
</dbReference>
<reference evidence="10" key="1">
    <citation type="submission" date="2016-10" db="EMBL/GenBank/DDBJ databases">
        <authorList>
            <person name="Varghese N."/>
            <person name="Submissions S."/>
        </authorList>
    </citation>
    <scope>NUCLEOTIDE SEQUENCE [LARGE SCALE GENOMIC DNA]</scope>
    <source>
        <strain evidence="10">CGMCC 1.10784</strain>
    </source>
</reference>
<keyword evidence="10" id="KW-1185">Reference proteome</keyword>
<feature type="transmembrane region" description="Helical" evidence="7">
    <location>
        <begin position="252"/>
        <end position="275"/>
    </location>
</feature>
<evidence type="ECO:0000256" key="2">
    <source>
        <dbReference type="ARBA" id="ARBA00022448"/>
    </source>
</evidence>
<dbReference type="CDD" id="cd06261">
    <property type="entry name" value="TM_PBP2"/>
    <property type="match status" value="1"/>
</dbReference>
<feature type="transmembrane region" description="Helical" evidence="7">
    <location>
        <begin position="12"/>
        <end position="34"/>
    </location>
</feature>
<evidence type="ECO:0000313" key="9">
    <source>
        <dbReference type="EMBL" id="SFE55574.1"/>
    </source>
</evidence>
<protein>
    <submittedName>
        <fullName evidence="9">Putative aldouronate transport system permease protein</fullName>
    </submittedName>
</protein>
<evidence type="ECO:0000256" key="5">
    <source>
        <dbReference type="ARBA" id="ARBA00022989"/>
    </source>
</evidence>
<feature type="transmembrane region" description="Helical" evidence="7">
    <location>
        <begin position="140"/>
        <end position="161"/>
    </location>
</feature>
<organism evidence="9 10">
    <name type="scientific">Paenibacillus catalpae</name>
    <dbReference type="NCBI Taxonomy" id="1045775"/>
    <lineage>
        <taxon>Bacteria</taxon>
        <taxon>Bacillati</taxon>
        <taxon>Bacillota</taxon>
        <taxon>Bacilli</taxon>
        <taxon>Bacillales</taxon>
        <taxon>Paenibacillaceae</taxon>
        <taxon>Paenibacillus</taxon>
    </lineage>
</organism>
<dbReference type="InterPro" id="IPR035906">
    <property type="entry name" value="MetI-like_sf"/>
</dbReference>
<keyword evidence="2 7" id="KW-0813">Transport</keyword>